<evidence type="ECO:0000256" key="2">
    <source>
        <dbReference type="SAM" id="MobiDB-lite"/>
    </source>
</evidence>
<organism evidence="3 4">
    <name type="scientific">Zymoseptoria tritici ST99CH_1E4</name>
    <dbReference type="NCBI Taxonomy" id="1276532"/>
    <lineage>
        <taxon>Eukaryota</taxon>
        <taxon>Fungi</taxon>
        <taxon>Dikarya</taxon>
        <taxon>Ascomycota</taxon>
        <taxon>Pezizomycotina</taxon>
        <taxon>Dothideomycetes</taxon>
        <taxon>Dothideomycetidae</taxon>
        <taxon>Mycosphaerellales</taxon>
        <taxon>Mycosphaerellaceae</taxon>
        <taxon>Zymoseptoria</taxon>
    </lineage>
</organism>
<accession>A0A2H1GTQ1</accession>
<keyword evidence="1" id="KW-0175">Coiled coil</keyword>
<dbReference type="EMBL" id="LT854260">
    <property type="protein sequence ID" value="SMR56912.1"/>
    <property type="molecule type" value="Genomic_DNA"/>
</dbReference>
<proteinExistence type="predicted"/>
<feature type="coiled-coil region" evidence="1">
    <location>
        <begin position="26"/>
        <end position="53"/>
    </location>
</feature>
<dbReference type="AlphaFoldDB" id="A0A2H1GTQ1"/>
<dbReference type="Proteomes" id="UP000245764">
    <property type="component" value="Chromosome 8"/>
</dbReference>
<gene>
    <name evidence="3" type="ORF">ZT1E4_G8509</name>
</gene>
<evidence type="ECO:0000313" key="4">
    <source>
        <dbReference type="Proteomes" id="UP000245764"/>
    </source>
</evidence>
<name>A0A2H1GTQ1_ZYMTR</name>
<protein>
    <recommendedName>
        <fullName evidence="5">Fungal N-terminal domain-containing protein</fullName>
    </recommendedName>
</protein>
<sequence length="342" mass="39104">MAEGGIGVVAASIQLAQVGYQLYTKIEQLCQDYKQLETILDDLKTAVSRFRRDAKLIEQTLQDAKTATSEAVNHVRWDLDQMAQECRPLLNDINQTLDDIARRGQKWKRFANYERYKKALKDHKVRLYEKATRMEELKSSLTLHNTENMQRQYAEIEHRLYSLTESQQSSTTSIVEQLDRLGNVVDSVQQSQGWIMSALNYAGSYFAAPQQIEAPKQQARIEPVPRPPNAPFPAAPPARKISLPKALQPKAGTECRTINGFDYDVWYEEDEEEEPVSQRSGRANPARPSNAVREDCRGNFQRRGNGRNRGAGWECVRCGYTCKSFNMHVTHPRGGDEDDDYW</sequence>
<evidence type="ECO:0008006" key="5">
    <source>
        <dbReference type="Google" id="ProtNLM"/>
    </source>
</evidence>
<feature type="region of interest" description="Disordered" evidence="2">
    <location>
        <begin position="269"/>
        <end position="304"/>
    </location>
</feature>
<evidence type="ECO:0000256" key="1">
    <source>
        <dbReference type="SAM" id="Coils"/>
    </source>
</evidence>
<reference evidence="4" key="1">
    <citation type="submission" date="2017-05" db="EMBL/GenBank/DDBJ databases">
        <authorList>
            <person name="Song R."/>
            <person name="Chenine A.L."/>
            <person name="Ruprecht R.M."/>
        </authorList>
    </citation>
    <scope>NUCLEOTIDE SEQUENCE [LARGE SCALE GENOMIC DNA]</scope>
</reference>
<evidence type="ECO:0000313" key="3">
    <source>
        <dbReference type="EMBL" id="SMR56912.1"/>
    </source>
</evidence>